<dbReference type="Proteomes" id="UP000236161">
    <property type="component" value="Unassembled WGS sequence"/>
</dbReference>
<protein>
    <recommendedName>
        <fullName evidence="8">Magnesium transporter</fullName>
    </recommendedName>
</protein>
<dbReference type="GO" id="GO:0015095">
    <property type="term" value="F:magnesium ion transmembrane transporter activity"/>
    <property type="evidence" value="ECO:0007669"/>
    <property type="project" value="TreeGrafter"/>
</dbReference>
<accession>A0A2I0B0L6</accession>
<feature type="transmembrane region" description="Helical" evidence="8">
    <location>
        <begin position="334"/>
        <end position="355"/>
    </location>
</feature>
<proteinExistence type="inferred from homology"/>
<dbReference type="GO" id="GO:0016020">
    <property type="term" value="C:membrane"/>
    <property type="evidence" value="ECO:0007669"/>
    <property type="project" value="UniProtKB-SubCell"/>
</dbReference>
<evidence type="ECO:0000313" key="11">
    <source>
        <dbReference type="Proteomes" id="UP000236161"/>
    </source>
</evidence>
<keyword evidence="8" id="KW-0460">Magnesium</keyword>
<evidence type="ECO:0000313" key="10">
    <source>
        <dbReference type="EMBL" id="PKA61315.1"/>
    </source>
</evidence>
<dbReference type="Gene3D" id="1.20.58.340">
    <property type="entry name" value="Magnesium transport protein CorA, transmembrane region"/>
    <property type="match status" value="1"/>
</dbReference>
<keyword evidence="11" id="KW-1185">Reference proteome</keyword>
<keyword evidence="3 8" id="KW-0813">Transport</keyword>
<dbReference type="InterPro" id="IPR045863">
    <property type="entry name" value="CorA_TM1_TM2"/>
</dbReference>
<evidence type="ECO:0000256" key="6">
    <source>
        <dbReference type="ARBA" id="ARBA00023065"/>
    </source>
</evidence>
<feature type="transmembrane region" description="Helical" evidence="8">
    <location>
        <begin position="367"/>
        <end position="391"/>
    </location>
</feature>
<keyword evidence="6 8" id="KW-0406">Ion transport</keyword>
<evidence type="ECO:0000256" key="8">
    <source>
        <dbReference type="RuleBase" id="RU366041"/>
    </source>
</evidence>
<dbReference type="PANTHER" id="PTHR13890">
    <property type="entry name" value="RNA SPLICING PROTEIN MRS2, MITOCHONDRIAL"/>
    <property type="match status" value="1"/>
</dbReference>
<name>A0A2I0B0L6_9ASPA</name>
<organism evidence="10 11">
    <name type="scientific">Apostasia shenzhenica</name>
    <dbReference type="NCBI Taxonomy" id="1088818"/>
    <lineage>
        <taxon>Eukaryota</taxon>
        <taxon>Viridiplantae</taxon>
        <taxon>Streptophyta</taxon>
        <taxon>Embryophyta</taxon>
        <taxon>Tracheophyta</taxon>
        <taxon>Spermatophyta</taxon>
        <taxon>Magnoliopsida</taxon>
        <taxon>Liliopsida</taxon>
        <taxon>Asparagales</taxon>
        <taxon>Orchidaceae</taxon>
        <taxon>Apostasioideae</taxon>
        <taxon>Apostasia</taxon>
    </lineage>
</organism>
<dbReference type="Pfam" id="PF22099">
    <property type="entry name" value="MRS2-like"/>
    <property type="match status" value="2"/>
</dbReference>
<dbReference type="EMBL" id="KZ451932">
    <property type="protein sequence ID" value="PKA61315.1"/>
    <property type="molecule type" value="Genomic_DNA"/>
</dbReference>
<dbReference type="SUPFAM" id="SSF144083">
    <property type="entry name" value="Magnesium transport protein CorA, transmembrane region"/>
    <property type="match status" value="1"/>
</dbReference>
<evidence type="ECO:0000256" key="5">
    <source>
        <dbReference type="ARBA" id="ARBA00022989"/>
    </source>
</evidence>
<comment type="subcellular location">
    <subcellularLocation>
        <location evidence="1 8">Membrane</location>
        <topology evidence="1 8">Multi-pass membrane protein</topology>
    </subcellularLocation>
</comment>
<evidence type="ECO:0000256" key="7">
    <source>
        <dbReference type="ARBA" id="ARBA00023136"/>
    </source>
</evidence>
<dbReference type="InterPro" id="IPR039204">
    <property type="entry name" value="MRS2-like"/>
</dbReference>
<keyword evidence="4 8" id="KW-0812">Transmembrane</keyword>
<keyword evidence="7 8" id="KW-0472">Membrane</keyword>
<evidence type="ECO:0000256" key="9">
    <source>
        <dbReference type="SAM" id="Coils"/>
    </source>
</evidence>
<evidence type="ECO:0000256" key="2">
    <source>
        <dbReference type="ARBA" id="ARBA00007535"/>
    </source>
</evidence>
<dbReference type="PANTHER" id="PTHR13890:SF31">
    <property type="entry name" value="MAGNESIUM TRANSPORTER MRS2-2-RELATED"/>
    <property type="match status" value="1"/>
</dbReference>
<evidence type="ECO:0000256" key="1">
    <source>
        <dbReference type="ARBA" id="ARBA00004141"/>
    </source>
</evidence>
<dbReference type="CDD" id="cd12823">
    <property type="entry name" value="Mrs2_Mfm1p-like"/>
    <property type="match status" value="1"/>
</dbReference>
<evidence type="ECO:0000256" key="4">
    <source>
        <dbReference type="ARBA" id="ARBA00022692"/>
    </source>
</evidence>
<keyword evidence="5 8" id="KW-1133">Transmembrane helix</keyword>
<dbReference type="FunFam" id="2.40.128.330:FF:000001">
    <property type="entry name" value="Magnesium transporter MRS2-1"/>
    <property type="match status" value="1"/>
</dbReference>
<sequence>MMAGGGGGVMAREVTATGAPAVEGLKKKAAAARSWILLDSIGEGTILDVDKYAIMHRVQIHARDLRILDPLLSYPSTILGRERAIVLNLEHIKAIITAEEVLLRDPLDDNVIPIVEELRRRLPPVVPQVHGEGKENLSGQQDLEIPDEAESPFEFRALEVALEAICSFLDARTTELETAAYPALDDLTSKISSRNLERVRKLKSAMTRLTARVQKVRDELEQLLDDDDDMADLYLSRKLTGTLSPASGSAATNWIPASPTIGSKISKASRASAATIHGNENDVEELEMLLEAYFMQIDGTLNKLTTLREYIDDTEDYINIQLDNHRNQLIQLELFLSSGTVSLSLYSLVAGIFGMNIPYSWNNNHGYIFKLVVIYAGLASALLFVAIIVYARQKGLVGS</sequence>
<feature type="coiled-coil region" evidence="9">
    <location>
        <begin position="199"/>
        <end position="226"/>
    </location>
</feature>
<comment type="function">
    <text evidence="8">Magnesium transporter that may mediate the influx of magnesium.</text>
</comment>
<gene>
    <name evidence="10" type="primary">MRS2-I</name>
    <name evidence="10" type="ORF">AXF42_Ash006212</name>
</gene>
<evidence type="ECO:0000256" key="3">
    <source>
        <dbReference type="ARBA" id="ARBA00022448"/>
    </source>
</evidence>
<keyword evidence="9" id="KW-0175">Coiled coil</keyword>
<reference evidence="10 11" key="1">
    <citation type="journal article" date="2017" name="Nature">
        <title>The Apostasia genome and the evolution of orchids.</title>
        <authorList>
            <person name="Zhang G.Q."/>
            <person name="Liu K.W."/>
            <person name="Li Z."/>
            <person name="Lohaus R."/>
            <person name="Hsiao Y.Y."/>
            <person name="Niu S.C."/>
            <person name="Wang J.Y."/>
            <person name="Lin Y.C."/>
            <person name="Xu Q."/>
            <person name="Chen L.J."/>
            <person name="Yoshida K."/>
            <person name="Fujiwara S."/>
            <person name="Wang Z.W."/>
            <person name="Zhang Y.Q."/>
            <person name="Mitsuda N."/>
            <person name="Wang M."/>
            <person name="Liu G.H."/>
            <person name="Pecoraro L."/>
            <person name="Huang H.X."/>
            <person name="Xiao X.J."/>
            <person name="Lin M."/>
            <person name="Wu X.Y."/>
            <person name="Wu W.L."/>
            <person name="Chen Y.Y."/>
            <person name="Chang S.B."/>
            <person name="Sakamoto S."/>
            <person name="Ohme-Takagi M."/>
            <person name="Yagi M."/>
            <person name="Zeng S.J."/>
            <person name="Shen C.Y."/>
            <person name="Yeh C.M."/>
            <person name="Luo Y.B."/>
            <person name="Tsai W.C."/>
            <person name="Van de Peer Y."/>
            <person name="Liu Z.J."/>
        </authorList>
    </citation>
    <scope>NUCLEOTIDE SEQUENCE [LARGE SCALE GENOMIC DNA]</scope>
    <source>
        <strain evidence="11">cv. Shenzhen</strain>
        <tissue evidence="10">Stem</tissue>
    </source>
</reference>
<comment type="similarity">
    <text evidence="2 8">Belongs to the CorA metal ion transporter (MIT) (TC 1.A.35.5) family.</text>
</comment>
<dbReference type="Gene3D" id="2.40.128.330">
    <property type="match status" value="1"/>
</dbReference>
<dbReference type="OrthoDB" id="10251508at2759"/>
<dbReference type="AlphaFoldDB" id="A0A2I0B0L6"/>